<dbReference type="SUPFAM" id="SSF51905">
    <property type="entry name" value="FAD/NAD(P)-binding domain"/>
    <property type="match status" value="1"/>
</dbReference>
<dbReference type="InterPro" id="IPR036188">
    <property type="entry name" value="FAD/NAD-bd_sf"/>
</dbReference>
<dbReference type="Pfam" id="PF05834">
    <property type="entry name" value="Lycopene_cycl"/>
    <property type="match status" value="1"/>
</dbReference>
<name>A0ABW5HGE8_9PSEU</name>
<protein>
    <submittedName>
        <fullName evidence="1">Lycopene cyclase family protein</fullName>
    </submittedName>
</protein>
<evidence type="ECO:0000313" key="2">
    <source>
        <dbReference type="Proteomes" id="UP001597483"/>
    </source>
</evidence>
<dbReference type="PANTHER" id="PTHR39757:SF5">
    <property type="entry name" value="OS02G0190600 PROTEIN"/>
    <property type="match status" value="1"/>
</dbReference>
<dbReference type="PRINTS" id="PR00411">
    <property type="entry name" value="PNDRDTASEI"/>
</dbReference>
<dbReference type="Gene3D" id="3.50.50.60">
    <property type="entry name" value="FAD/NAD(P)-binding domain"/>
    <property type="match status" value="1"/>
</dbReference>
<proteinExistence type="predicted"/>
<keyword evidence="2" id="KW-1185">Reference proteome</keyword>
<dbReference type="RefSeq" id="WP_378309050.1">
    <property type="nucleotide sequence ID" value="NZ_JBHUKS010000024.1"/>
</dbReference>
<dbReference type="PANTHER" id="PTHR39757">
    <property type="match status" value="1"/>
</dbReference>
<accession>A0ABW5HGE8</accession>
<comment type="caution">
    <text evidence="1">The sequence shown here is derived from an EMBL/GenBank/DDBJ whole genome shotgun (WGS) entry which is preliminary data.</text>
</comment>
<gene>
    <name evidence="1" type="ORF">ACFSVL_30700</name>
</gene>
<evidence type="ECO:0000313" key="1">
    <source>
        <dbReference type="EMBL" id="MFD2471799.1"/>
    </source>
</evidence>
<organism evidence="1 2">
    <name type="scientific">Amycolatopsis silviterrae</name>
    <dbReference type="NCBI Taxonomy" id="1656914"/>
    <lineage>
        <taxon>Bacteria</taxon>
        <taxon>Bacillati</taxon>
        <taxon>Actinomycetota</taxon>
        <taxon>Actinomycetes</taxon>
        <taxon>Pseudonocardiales</taxon>
        <taxon>Pseudonocardiaceae</taxon>
        <taxon>Amycolatopsis</taxon>
    </lineage>
</organism>
<reference evidence="2" key="1">
    <citation type="journal article" date="2019" name="Int. J. Syst. Evol. Microbiol.">
        <title>The Global Catalogue of Microorganisms (GCM) 10K type strain sequencing project: providing services to taxonomists for standard genome sequencing and annotation.</title>
        <authorList>
            <consortium name="The Broad Institute Genomics Platform"/>
            <consortium name="The Broad Institute Genome Sequencing Center for Infectious Disease"/>
            <person name="Wu L."/>
            <person name="Ma J."/>
        </authorList>
    </citation>
    <scope>NUCLEOTIDE SEQUENCE [LARGE SCALE GENOMIC DNA]</scope>
    <source>
        <strain evidence="2">CGMCC 4.7641</strain>
    </source>
</reference>
<sequence>MTDVLVAGGGPAGRALAAACARRGLETAVLDPDPHRKWPNTYGLWADEVPSLPDQAIAAAPATTLAYGTREHRVERAYRVLDNAGLREWLTEPKVQVITGKADGAEHGPHGSTVLLADGRRLAAAVFVDASGAPKLRAPRAEQTAYGLVLPADQAEGLAPADTAVFMDWRDGTDSFRYLLPLGDGSVLVEETSLARKPGLPVAELAQRLHTRLKAAGIRPAGRVERVRIVLDVPLPKRGQEVPFGVAGALVHPATGYSLATALQLAPPVADALADTFDAGPAAAASAARKALWPPEARAVHVLRRHGLRALCGMSPVQSAQFFDLFFALPVPAQRAFTSGRADLPGTAATMANLFRAAPAGIRRRLLGRVGAGIFPAPDRGNGKAFR</sequence>
<dbReference type="EMBL" id="JBHUKS010000024">
    <property type="protein sequence ID" value="MFD2471799.1"/>
    <property type="molecule type" value="Genomic_DNA"/>
</dbReference>
<dbReference type="Proteomes" id="UP001597483">
    <property type="component" value="Unassembled WGS sequence"/>
</dbReference>